<evidence type="ECO:0000256" key="1">
    <source>
        <dbReference type="SAM" id="MobiDB-lite"/>
    </source>
</evidence>
<comment type="caution">
    <text evidence="2">The sequence shown here is derived from an EMBL/GenBank/DDBJ whole genome shotgun (WGS) entry which is preliminary data.</text>
</comment>
<feature type="region of interest" description="Disordered" evidence="1">
    <location>
        <begin position="1"/>
        <end position="26"/>
    </location>
</feature>
<sequence>MDDLCAKFHRKSRSGNSGGRQSASHQLRSRGLFALIHVRAARFYLWQHRVWCDEKVAIEGGARHDEARLLQQGPLPGPLRRGGNRGQSDDASGAAKYGRLLADVDRIGEARPPRSRANGKTKTRGNIAGQTKHLAICAKAFVPDAASRSDRTGPLVASGDAGDRLAIYFNRGTLMSRWSEGYFMTTSRLRQNAADGKPCSTFLELPLAGHPSLRFWPLLLNKAIVFMIRRGCSQARDEIAPPCRNPGRHLWHRTAPMAKEDIRPPPATTSSFDVNSSDRDYARYDMFARAIVGRLASQV</sequence>
<evidence type="ECO:0008006" key="4">
    <source>
        <dbReference type="Google" id="ProtNLM"/>
    </source>
</evidence>
<name>A0ABU4X4C9_9HYPH</name>
<reference evidence="2 3" key="1">
    <citation type="submission" date="2023-08" db="EMBL/GenBank/DDBJ databases">
        <title>Implementing the SeqCode for naming new Mesorhizobium species isolated from Vachellia karroo root nodules.</title>
        <authorList>
            <person name="Van Lill M."/>
        </authorList>
    </citation>
    <scope>NUCLEOTIDE SEQUENCE [LARGE SCALE GENOMIC DNA]</scope>
    <source>
        <strain evidence="2 3">VK3E</strain>
    </source>
</reference>
<organism evidence="2 3">
    <name type="scientific">Mesorhizobium australafricanum</name>
    <dbReference type="NCBI Taxonomy" id="3072311"/>
    <lineage>
        <taxon>Bacteria</taxon>
        <taxon>Pseudomonadati</taxon>
        <taxon>Pseudomonadota</taxon>
        <taxon>Alphaproteobacteria</taxon>
        <taxon>Hyphomicrobiales</taxon>
        <taxon>Phyllobacteriaceae</taxon>
        <taxon>Mesorhizobium</taxon>
    </lineage>
</organism>
<accession>A0ABU4X4C9</accession>
<dbReference type="Proteomes" id="UP001272097">
    <property type="component" value="Unassembled WGS sequence"/>
</dbReference>
<dbReference type="EMBL" id="JAVIIS010000056">
    <property type="protein sequence ID" value="MDX8443186.1"/>
    <property type="molecule type" value="Genomic_DNA"/>
</dbReference>
<feature type="region of interest" description="Disordered" evidence="1">
    <location>
        <begin position="72"/>
        <end position="93"/>
    </location>
</feature>
<proteinExistence type="predicted"/>
<evidence type="ECO:0000313" key="3">
    <source>
        <dbReference type="Proteomes" id="UP001272097"/>
    </source>
</evidence>
<protein>
    <recommendedName>
        <fullName evidence="4">Transposase</fullName>
    </recommendedName>
</protein>
<gene>
    <name evidence="2" type="ORF">RFM51_26810</name>
</gene>
<evidence type="ECO:0000313" key="2">
    <source>
        <dbReference type="EMBL" id="MDX8443186.1"/>
    </source>
</evidence>
<dbReference type="RefSeq" id="WP_320217181.1">
    <property type="nucleotide sequence ID" value="NZ_JAVIIS010000056.1"/>
</dbReference>
<feature type="compositionally biased region" description="Low complexity" evidence="1">
    <location>
        <begin position="72"/>
        <end position="81"/>
    </location>
</feature>
<keyword evidence="3" id="KW-1185">Reference proteome</keyword>